<evidence type="ECO:0000256" key="4">
    <source>
        <dbReference type="ARBA" id="ARBA00023136"/>
    </source>
</evidence>
<dbReference type="PANTHER" id="PTHR19256">
    <property type="entry name" value="T-CELL RECEPTOR GAMMA CHAIN"/>
    <property type="match status" value="1"/>
</dbReference>
<dbReference type="InterPro" id="IPR013106">
    <property type="entry name" value="Ig_V-set"/>
</dbReference>
<organism evidence="8 9">
    <name type="scientific">Astyanax mexicanus</name>
    <name type="common">Blind cave fish</name>
    <name type="synonym">Astyanax fasciatus mexicanus</name>
    <dbReference type="NCBI Taxonomy" id="7994"/>
    <lineage>
        <taxon>Eukaryota</taxon>
        <taxon>Metazoa</taxon>
        <taxon>Chordata</taxon>
        <taxon>Craniata</taxon>
        <taxon>Vertebrata</taxon>
        <taxon>Euteleostomi</taxon>
        <taxon>Actinopterygii</taxon>
        <taxon>Neopterygii</taxon>
        <taxon>Teleostei</taxon>
        <taxon>Ostariophysi</taxon>
        <taxon>Characiformes</taxon>
        <taxon>Characoidei</taxon>
        <taxon>Acestrorhamphidae</taxon>
        <taxon>Acestrorhamphinae</taxon>
        <taxon>Astyanax</taxon>
    </lineage>
</organism>
<sequence>ILSRLGSLGLELEQNELSWTKPVNKRVDIKCRVTGLQTTYVHWYHQKDGEALVRMLYMDQSGSNPVYNPDHPEAKDFTVRRQGDVYFIKTNAVKKEHEGGYYCACWDSSHSDSNCSHPLQ</sequence>
<feature type="domain" description="Immunoglobulin V-set" evidence="7">
    <location>
        <begin position="15"/>
        <end position="113"/>
    </location>
</feature>
<dbReference type="Ensembl" id="ENSAMXT00005001015.1">
    <property type="protein sequence ID" value="ENSAMXP00005000898.1"/>
    <property type="gene ID" value="ENSAMXG00005000573.1"/>
</dbReference>
<keyword evidence="6" id="KW-0393">Immunoglobulin domain</keyword>
<accession>A0A8B9J4E1</accession>
<dbReference type="SUPFAM" id="SSF48726">
    <property type="entry name" value="Immunoglobulin"/>
    <property type="match status" value="1"/>
</dbReference>
<evidence type="ECO:0000256" key="1">
    <source>
        <dbReference type="ARBA" id="ARBA00004370"/>
    </source>
</evidence>
<name>A0A8B9J4E1_ASTMX</name>
<dbReference type="PANTHER" id="PTHR19256:SF65">
    <property type="entry name" value="T CELL RECEPTOR GAMMA CONSTANT 1-RELATED"/>
    <property type="match status" value="1"/>
</dbReference>
<reference evidence="8" key="1">
    <citation type="submission" date="2025-08" db="UniProtKB">
        <authorList>
            <consortium name="Ensembl"/>
        </authorList>
    </citation>
    <scope>IDENTIFICATION</scope>
</reference>
<protein>
    <recommendedName>
        <fullName evidence="7">Immunoglobulin V-set domain-containing protein</fullName>
    </recommendedName>
</protein>
<dbReference type="InterPro" id="IPR036179">
    <property type="entry name" value="Ig-like_dom_sf"/>
</dbReference>
<evidence type="ECO:0000256" key="2">
    <source>
        <dbReference type="ARBA" id="ARBA00022692"/>
    </source>
</evidence>
<keyword evidence="3" id="KW-1133">Transmembrane helix</keyword>
<dbReference type="Gene3D" id="2.60.40.10">
    <property type="entry name" value="Immunoglobulins"/>
    <property type="match status" value="1"/>
</dbReference>
<evidence type="ECO:0000256" key="5">
    <source>
        <dbReference type="ARBA" id="ARBA00023170"/>
    </source>
</evidence>
<dbReference type="GO" id="GO:0016020">
    <property type="term" value="C:membrane"/>
    <property type="evidence" value="ECO:0007669"/>
    <property type="project" value="UniProtKB-SubCell"/>
</dbReference>
<dbReference type="AlphaFoldDB" id="A0A8B9J4E1"/>
<dbReference type="Pfam" id="PF07686">
    <property type="entry name" value="V-set"/>
    <property type="match status" value="1"/>
</dbReference>
<evidence type="ECO:0000256" key="6">
    <source>
        <dbReference type="ARBA" id="ARBA00023319"/>
    </source>
</evidence>
<evidence type="ECO:0000256" key="3">
    <source>
        <dbReference type="ARBA" id="ARBA00022989"/>
    </source>
</evidence>
<keyword evidence="5" id="KW-0675">Receptor</keyword>
<evidence type="ECO:0000313" key="9">
    <source>
        <dbReference type="Proteomes" id="UP000694621"/>
    </source>
</evidence>
<comment type="subcellular location">
    <subcellularLocation>
        <location evidence="1">Membrane</location>
    </subcellularLocation>
</comment>
<dbReference type="InterPro" id="IPR051117">
    <property type="entry name" value="TRG_var/const_region"/>
</dbReference>
<evidence type="ECO:0000313" key="8">
    <source>
        <dbReference type="Ensembl" id="ENSAMXP00005000898.1"/>
    </source>
</evidence>
<evidence type="ECO:0000259" key="7">
    <source>
        <dbReference type="Pfam" id="PF07686"/>
    </source>
</evidence>
<keyword evidence="4" id="KW-0472">Membrane</keyword>
<dbReference type="Proteomes" id="UP000694621">
    <property type="component" value="Unplaced"/>
</dbReference>
<dbReference type="InterPro" id="IPR013783">
    <property type="entry name" value="Ig-like_fold"/>
</dbReference>
<proteinExistence type="predicted"/>
<keyword evidence="2" id="KW-0812">Transmembrane</keyword>